<evidence type="ECO:0000313" key="2">
    <source>
        <dbReference type="EMBL" id="CAI6095134.1"/>
    </source>
</evidence>
<feature type="region of interest" description="Disordered" evidence="1">
    <location>
        <begin position="1"/>
        <end position="52"/>
    </location>
</feature>
<keyword evidence="3" id="KW-1185">Reference proteome</keyword>
<feature type="compositionally biased region" description="Low complexity" evidence="1">
    <location>
        <begin position="22"/>
        <end position="32"/>
    </location>
</feature>
<dbReference type="Proteomes" id="UP001160390">
    <property type="component" value="Unassembled WGS sequence"/>
</dbReference>
<name>A0AA35MEI6_9HYPO</name>
<proteinExistence type="predicted"/>
<protein>
    <recommendedName>
        <fullName evidence="4">Glycine zipper 2TM domain-containing protein</fullName>
    </recommendedName>
</protein>
<sequence length="180" mass="19600">MPGTPAHGPNSTNTEKNREESPASSLSAPTSSQRVSAPSHAKPSLPQDVTRPYPQYQSQMQNAGMTAGAVVGSMGEGSIVGDMVTGGVVGGIVGQRVAQAQNRAFYRDQAMQYREGRAAGTIPPPEEVYGDASKSSWWSKEGRAQRRAERWERRAKTAGENLLKRTNILMAWKWLQNNEQ</sequence>
<dbReference type="EMBL" id="CABFNP030001261">
    <property type="protein sequence ID" value="CAI6095134.1"/>
    <property type="molecule type" value="Genomic_DNA"/>
</dbReference>
<evidence type="ECO:0008006" key="4">
    <source>
        <dbReference type="Google" id="ProtNLM"/>
    </source>
</evidence>
<organism evidence="2 3">
    <name type="scientific">Clonostachys chloroleuca</name>
    <dbReference type="NCBI Taxonomy" id="1926264"/>
    <lineage>
        <taxon>Eukaryota</taxon>
        <taxon>Fungi</taxon>
        <taxon>Dikarya</taxon>
        <taxon>Ascomycota</taxon>
        <taxon>Pezizomycotina</taxon>
        <taxon>Sordariomycetes</taxon>
        <taxon>Hypocreomycetidae</taxon>
        <taxon>Hypocreales</taxon>
        <taxon>Bionectriaceae</taxon>
        <taxon>Clonostachys</taxon>
    </lineage>
</organism>
<evidence type="ECO:0000256" key="1">
    <source>
        <dbReference type="SAM" id="MobiDB-lite"/>
    </source>
</evidence>
<dbReference type="AlphaFoldDB" id="A0AA35MEI6"/>
<comment type="caution">
    <text evidence="2">The sequence shown here is derived from an EMBL/GenBank/DDBJ whole genome shotgun (WGS) entry which is preliminary data.</text>
</comment>
<accession>A0AA35MEI6</accession>
<reference evidence="2" key="1">
    <citation type="submission" date="2023-01" db="EMBL/GenBank/DDBJ databases">
        <authorList>
            <person name="Piombo E."/>
        </authorList>
    </citation>
    <scope>NUCLEOTIDE SEQUENCE</scope>
</reference>
<gene>
    <name evidence="2" type="ORF">CCHLO57077_00007742</name>
</gene>
<evidence type="ECO:0000313" key="3">
    <source>
        <dbReference type="Proteomes" id="UP001160390"/>
    </source>
</evidence>